<dbReference type="Proteomes" id="UP000182589">
    <property type="component" value="Unassembled WGS sequence"/>
</dbReference>
<dbReference type="InterPro" id="IPR028098">
    <property type="entry name" value="Glyco_trans_4-like_N"/>
</dbReference>
<dbReference type="SUPFAM" id="SSF53756">
    <property type="entry name" value="UDP-Glycosyltransferase/glycogen phosphorylase"/>
    <property type="match status" value="1"/>
</dbReference>
<keyword evidence="3" id="KW-1185">Reference proteome</keyword>
<organism evidence="2 3">
    <name type="scientific">Alicyclobacillus hesperidum</name>
    <dbReference type="NCBI Taxonomy" id="89784"/>
    <lineage>
        <taxon>Bacteria</taxon>
        <taxon>Bacillati</taxon>
        <taxon>Bacillota</taxon>
        <taxon>Bacilli</taxon>
        <taxon>Bacillales</taxon>
        <taxon>Alicyclobacillaceae</taxon>
        <taxon>Alicyclobacillus</taxon>
    </lineage>
</organism>
<dbReference type="PANTHER" id="PTHR45947:SF3">
    <property type="entry name" value="SULFOQUINOVOSYL TRANSFERASE SQD2"/>
    <property type="match status" value="1"/>
</dbReference>
<dbReference type="Gene3D" id="3.40.50.2000">
    <property type="entry name" value="Glycogen Phosphorylase B"/>
    <property type="match status" value="2"/>
</dbReference>
<protein>
    <submittedName>
        <fullName evidence="2">Glycosyltransferase involved in cell wall bisynthesis</fullName>
    </submittedName>
</protein>
<gene>
    <name evidence="2" type="ORF">SAMN04489725_1048</name>
</gene>
<name>A0A1H2SCS9_9BACL</name>
<sequence>MRVLMVLDEWNLGGTETHVLSIAKTLLRKHVNVLVAAADGPLLTRVRDLQIPNVRLPKPAWSTLTALTDSYRQETLAILRDVMITQQIDLVHAHQLPTGLVALAAAQEHGVPFLYTVHGTYEDPDKLHIVLRGASGVIAVSPPLETQLRNWGYQSVVIPNGVDLNEFHPVDEVSLRTRLGLWNEAFVWLYTGRIAWEKAKIAKTFVLSATGVHKAYQDAHALIVGNGAQRAELEQFVAKWNGRRRMPWVHVLGGSDNMNCVYNVANAVVGTGRVALEAMAAGKPVVAVGSHGFVGLVEPKTFDLAWNMYFGDHDAVLPVTRSVLTRTMSQVTAMREVLPALGDTCRRWVAQRFAIEKVCEPLLALYERVGVGPTR</sequence>
<proteinExistence type="predicted"/>
<reference evidence="3" key="1">
    <citation type="submission" date="2016-10" db="EMBL/GenBank/DDBJ databases">
        <authorList>
            <person name="Varghese N."/>
        </authorList>
    </citation>
    <scope>NUCLEOTIDE SEQUENCE [LARGE SCALE GENOMIC DNA]</scope>
    <source>
        <strain evidence="3">DSM 12489</strain>
    </source>
</reference>
<accession>A0A1H2SCS9</accession>
<dbReference type="AlphaFoldDB" id="A0A1H2SCS9"/>
<dbReference type="EMBL" id="FNOJ01000004">
    <property type="protein sequence ID" value="SDW29451.1"/>
    <property type="molecule type" value="Genomic_DNA"/>
</dbReference>
<dbReference type="GO" id="GO:0016757">
    <property type="term" value="F:glycosyltransferase activity"/>
    <property type="evidence" value="ECO:0007669"/>
    <property type="project" value="TreeGrafter"/>
</dbReference>
<dbReference type="Pfam" id="PF13692">
    <property type="entry name" value="Glyco_trans_1_4"/>
    <property type="match status" value="1"/>
</dbReference>
<evidence type="ECO:0000313" key="2">
    <source>
        <dbReference type="EMBL" id="SDW29451.1"/>
    </source>
</evidence>
<dbReference type="Pfam" id="PF13439">
    <property type="entry name" value="Glyco_transf_4"/>
    <property type="match status" value="1"/>
</dbReference>
<feature type="domain" description="Glycosyltransferase subfamily 4-like N-terminal" evidence="1">
    <location>
        <begin position="13"/>
        <end position="165"/>
    </location>
</feature>
<dbReference type="PANTHER" id="PTHR45947">
    <property type="entry name" value="SULFOQUINOVOSYL TRANSFERASE SQD2"/>
    <property type="match status" value="1"/>
</dbReference>
<dbReference type="RefSeq" id="WP_074692173.1">
    <property type="nucleotide sequence ID" value="NZ_FNOJ01000004.1"/>
</dbReference>
<dbReference type="STRING" id="89784.SAMN04489725_1048"/>
<evidence type="ECO:0000313" key="3">
    <source>
        <dbReference type="Proteomes" id="UP000182589"/>
    </source>
</evidence>
<dbReference type="InterPro" id="IPR050194">
    <property type="entry name" value="Glycosyltransferase_grp1"/>
</dbReference>
<keyword evidence="2" id="KW-0808">Transferase</keyword>
<evidence type="ECO:0000259" key="1">
    <source>
        <dbReference type="Pfam" id="PF13439"/>
    </source>
</evidence>